<comment type="caution">
    <text evidence="1">The sequence shown here is derived from an EMBL/GenBank/DDBJ whole genome shotgun (WGS) entry which is preliminary data.</text>
</comment>
<sequence length="154" mass="16284">MAVVGEACHSLTPFGVGATLEQLGTGGFMAGKPLRPRLVHGMGLTSDFAASEFVGGGSRGASALANGRGLTGSRSAPSLTWSGQIFTETQPWHWDELRAPRTPVREREVSRLSKILGSSTLSGVPGKTPLGVTQSAYYRRTGAVHGDPRWSHLR</sequence>
<name>A0A813GMX4_POLGL</name>
<reference evidence="1" key="1">
    <citation type="submission" date="2021-02" db="EMBL/GenBank/DDBJ databases">
        <authorList>
            <person name="Dougan E. K."/>
            <person name="Rhodes N."/>
            <person name="Thang M."/>
            <person name="Chan C."/>
        </authorList>
    </citation>
    <scope>NUCLEOTIDE SEQUENCE</scope>
</reference>
<gene>
    <name evidence="1" type="ORF">PGLA2088_LOCUS305</name>
</gene>
<dbReference type="EMBL" id="CAJNNW010000157">
    <property type="protein sequence ID" value="CAE8624217.1"/>
    <property type="molecule type" value="Genomic_DNA"/>
</dbReference>
<proteinExistence type="predicted"/>
<accession>A0A813GMX4</accession>
<evidence type="ECO:0000313" key="1">
    <source>
        <dbReference type="EMBL" id="CAE8624217.1"/>
    </source>
</evidence>
<organism evidence="1 2">
    <name type="scientific">Polarella glacialis</name>
    <name type="common">Dinoflagellate</name>
    <dbReference type="NCBI Taxonomy" id="89957"/>
    <lineage>
        <taxon>Eukaryota</taxon>
        <taxon>Sar</taxon>
        <taxon>Alveolata</taxon>
        <taxon>Dinophyceae</taxon>
        <taxon>Suessiales</taxon>
        <taxon>Suessiaceae</taxon>
        <taxon>Polarella</taxon>
    </lineage>
</organism>
<dbReference type="Proteomes" id="UP000626109">
    <property type="component" value="Unassembled WGS sequence"/>
</dbReference>
<evidence type="ECO:0000313" key="2">
    <source>
        <dbReference type="Proteomes" id="UP000626109"/>
    </source>
</evidence>
<protein>
    <submittedName>
        <fullName evidence="1">Uncharacterized protein</fullName>
    </submittedName>
</protein>
<dbReference type="AlphaFoldDB" id="A0A813GMX4"/>